<dbReference type="Pfam" id="PF00004">
    <property type="entry name" value="AAA"/>
    <property type="match status" value="1"/>
</dbReference>
<proteinExistence type="predicted"/>
<dbReference type="GO" id="GO:0005524">
    <property type="term" value="F:ATP binding"/>
    <property type="evidence" value="ECO:0007669"/>
    <property type="project" value="UniProtKB-KW"/>
</dbReference>
<dbReference type="InterPro" id="IPR027417">
    <property type="entry name" value="P-loop_NTPase"/>
</dbReference>
<comment type="caution">
    <text evidence="5">The sequence shown here is derived from an EMBL/GenBank/DDBJ whole genome shotgun (WGS) entry which is preliminary data.</text>
</comment>
<feature type="domain" description="AAA ATPase AAA+ lid" evidence="4">
    <location>
        <begin position="116"/>
        <end position="151"/>
    </location>
</feature>
<dbReference type="Gene3D" id="1.10.8.60">
    <property type="match status" value="1"/>
</dbReference>
<dbReference type="SUPFAM" id="SSF52540">
    <property type="entry name" value="P-loop containing nucleoside triphosphate hydrolases"/>
    <property type="match status" value="1"/>
</dbReference>
<evidence type="ECO:0000313" key="5">
    <source>
        <dbReference type="EMBL" id="MBA0703685.1"/>
    </source>
</evidence>
<dbReference type="InterPro" id="IPR003959">
    <property type="entry name" value="ATPase_AAA_core"/>
</dbReference>
<protein>
    <recommendedName>
        <fullName evidence="7">AAA+ ATPase domain-containing protein</fullName>
    </recommendedName>
</protein>
<evidence type="ECO:0000259" key="3">
    <source>
        <dbReference type="Pfam" id="PF00004"/>
    </source>
</evidence>
<evidence type="ECO:0008006" key="7">
    <source>
        <dbReference type="Google" id="ProtNLM"/>
    </source>
</evidence>
<dbReference type="EMBL" id="JABEZV010000001">
    <property type="protein sequence ID" value="MBA0703685.1"/>
    <property type="molecule type" value="Genomic_DNA"/>
</dbReference>
<organism evidence="5 6">
    <name type="scientific">Gossypium laxum</name>
    <dbReference type="NCBI Taxonomy" id="34288"/>
    <lineage>
        <taxon>Eukaryota</taxon>
        <taxon>Viridiplantae</taxon>
        <taxon>Streptophyta</taxon>
        <taxon>Embryophyta</taxon>
        <taxon>Tracheophyta</taxon>
        <taxon>Spermatophyta</taxon>
        <taxon>Magnoliopsida</taxon>
        <taxon>eudicotyledons</taxon>
        <taxon>Gunneridae</taxon>
        <taxon>Pentapetalae</taxon>
        <taxon>rosids</taxon>
        <taxon>malvids</taxon>
        <taxon>Malvales</taxon>
        <taxon>Malvaceae</taxon>
        <taxon>Malvoideae</taxon>
        <taxon>Gossypium</taxon>
    </lineage>
</organism>
<dbReference type="AlphaFoldDB" id="A0A7J8YVY4"/>
<evidence type="ECO:0000256" key="2">
    <source>
        <dbReference type="ARBA" id="ARBA00022840"/>
    </source>
</evidence>
<keyword evidence="6" id="KW-1185">Reference proteome</keyword>
<keyword evidence="2" id="KW-0067">ATP-binding</keyword>
<reference evidence="5 6" key="1">
    <citation type="journal article" date="2019" name="Genome Biol. Evol.">
        <title>Insights into the evolution of the New World diploid cottons (Gossypium, subgenus Houzingenia) based on genome sequencing.</title>
        <authorList>
            <person name="Grover C.E."/>
            <person name="Arick M.A. 2nd"/>
            <person name="Thrash A."/>
            <person name="Conover J.L."/>
            <person name="Sanders W.S."/>
            <person name="Peterson D.G."/>
            <person name="Frelichowski J.E."/>
            <person name="Scheffler J.A."/>
            <person name="Scheffler B.E."/>
            <person name="Wendel J.F."/>
        </authorList>
    </citation>
    <scope>NUCLEOTIDE SEQUENCE [LARGE SCALE GENOMIC DNA]</scope>
    <source>
        <strain evidence="5">4</strain>
        <tissue evidence="5">Leaf</tissue>
    </source>
</reference>
<accession>A0A7J8YVY4</accession>
<evidence type="ECO:0000256" key="1">
    <source>
        <dbReference type="ARBA" id="ARBA00022741"/>
    </source>
</evidence>
<dbReference type="PANTHER" id="PTHR45644">
    <property type="entry name" value="AAA ATPASE, PUTATIVE (AFU_ORTHOLOGUE AFUA_2G12920)-RELATED-RELATED"/>
    <property type="match status" value="1"/>
</dbReference>
<keyword evidence="1" id="KW-0547">Nucleotide-binding</keyword>
<dbReference type="GO" id="GO:0016887">
    <property type="term" value="F:ATP hydrolysis activity"/>
    <property type="evidence" value="ECO:0007669"/>
    <property type="project" value="InterPro"/>
</dbReference>
<dbReference type="Pfam" id="PF17862">
    <property type="entry name" value="AAA_lid_3"/>
    <property type="match status" value="1"/>
</dbReference>
<feature type="non-terminal residue" evidence="5">
    <location>
        <position position="154"/>
    </location>
</feature>
<dbReference type="GO" id="GO:0005741">
    <property type="term" value="C:mitochondrial outer membrane"/>
    <property type="evidence" value="ECO:0007669"/>
    <property type="project" value="TreeGrafter"/>
</dbReference>
<dbReference type="PANTHER" id="PTHR45644:SF39">
    <property type="entry name" value="AAA-TYPE ATPASE FAMILY PROTEIN-RELATED"/>
    <property type="match status" value="1"/>
</dbReference>
<evidence type="ECO:0000259" key="4">
    <source>
        <dbReference type="Pfam" id="PF17862"/>
    </source>
</evidence>
<dbReference type="InterPro" id="IPR051701">
    <property type="entry name" value="Mito_OM_Translocase_MSP1"/>
</dbReference>
<sequence>MLAKAVATEAGANFINISMSSITSKWFGEGEKYVKAVFSLASKIAPSVIFVDEVDSMLGRRENPGEHEAMPTNRPFDLDEAVIRRLPRRLMVNLPDAANRAKILKVILAKEDLSPEVDFDAVASMTDGYSGSDLKNLCVTAAHRPIKEILEKEK</sequence>
<name>A0A7J8YVY4_9ROSI</name>
<dbReference type="Gene3D" id="3.40.50.300">
    <property type="entry name" value="P-loop containing nucleotide triphosphate hydrolases"/>
    <property type="match status" value="2"/>
</dbReference>
<gene>
    <name evidence="5" type="ORF">Golax_015989</name>
</gene>
<evidence type="ECO:0000313" key="6">
    <source>
        <dbReference type="Proteomes" id="UP000593574"/>
    </source>
</evidence>
<dbReference type="Proteomes" id="UP000593574">
    <property type="component" value="Unassembled WGS sequence"/>
</dbReference>
<feature type="domain" description="ATPase AAA-type core" evidence="3">
    <location>
        <begin position="1"/>
        <end position="64"/>
    </location>
</feature>
<dbReference type="InterPro" id="IPR041569">
    <property type="entry name" value="AAA_lid_3"/>
</dbReference>